<reference evidence="2 3" key="1">
    <citation type="submission" date="2007-03" db="EMBL/GenBank/DDBJ databases">
        <authorList>
            <person name="Stal L."/>
            <person name="Ferriera S."/>
            <person name="Johnson J."/>
            <person name="Kravitz S."/>
            <person name="Beeson K."/>
            <person name="Sutton G."/>
            <person name="Rogers Y.-H."/>
            <person name="Friedman R."/>
            <person name="Frazier M."/>
            <person name="Venter J.C."/>
        </authorList>
    </citation>
    <scope>NUCLEOTIDE SEQUENCE [LARGE SCALE GENOMIC DNA]</scope>
    <source>
        <strain evidence="2 3">CCY0110</strain>
    </source>
</reference>
<dbReference type="CDD" id="cd04301">
    <property type="entry name" value="NAT_SF"/>
    <property type="match status" value="1"/>
</dbReference>
<keyword evidence="3" id="KW-1185">Reference proteome</keyword>
<dbReference type="SUPFAM" id="SSF55729">
    <property type="entry name" value="Acyl-CoA N-acyltransferases (Nat)"/>
    <property type="match status" value="1"/>
</dbReference>
<keyword evidence="2" id="KW-0808">Transferase</keyword>
<dbReference type="Pfam" id="PF00583">
    <property type="entry name" value="Acetyltransf_1"/>
    <property type="match status" value="1"/>
</dbReference>
<evidence type="ECO:0000259" key="1">
    <source>
        <dbReference type="PROSITE" id="PS51186"/>
    </source>
</evidence>
<name>A3IMZ8_9CHRO</name>
<evidence type="ECO:0000313" key="3">
    <source>
        <dbReference type="Proteomes" id="UP000003781"/>
    </source>
</evidence>
<dbReference type="GO" id="GO:0016747">
    <property type="term" value="F:acyltransferase activity, transferring groups other than amino-acyl groups"/>
    <property type="evidence" value="ECO:0007669"/>
    <property type="project" value="InterPro"/>
</dbReference>
<dbReference type="EMBL" id="AAXW01000008">
    <property type="protein sequence ID" value="EAZ92251.1"/>
    <property type="molecule type" value="Genomic_DNA"/>
</dbReference>
<proteinExistence type="predicted"/>
<dbReference type="RefSeq" id="WP_008274761.1">
    <property type="nucleotide sequence ID" value="NZ_AAXW01000008.1"/>
</dbReference>
<dbReference type="Proteomes" id="UP000003781">
    <property type="component" value="Unassembled WGS sequence"/>
</dbReference>
<organism evidence="2 3">
    <name type="scientific">Crocosphaera chwakensis CCY0110</name>
    <dbReference type="NCBI Taxonomy" id="391612"/>
    <lineage>
        <taxon>Bacteria</taxon>
        <taxon>Bacillati</taxon>
        <taxon>Cyanobacteriota</taxon>
        <taxon>Cyanophyceae</taxon>
        <taxon>Oscillatoriophycideae</taxon>
        <taxon>Chroococcales</taxon>
        <taxon>Aphanothecaceae</taxon>
        <taxon>Crocosphaera</taxon>
        <taxon>Crocosphaera chwakensis</taxon>
    </lineage>
</organism>
<protein>
    <submittedName>
        <fullName evidence="2">GCN5-related N-acetyltransferase</fullName>
    </submittedName>
</protein>
<feature type="domain" description="N-acetyltransferase" evidence="1">
    <location>
        <begin position="17"/>
        <end position="190"/>
    </location>
</feature>
<dbReference type="InterPro" id="IPR016181">
    <property type="entry name" value="Acyl_CoA_acyltransferase"/>
</dbReference>
<dbReference type="PROSITE" id="PS51186">
    <property type="entry name" value="GNAT"/>
    <property type="match status" value="1"/>
</dbReference>
<dbReference type="eggNOG" id="COG0456">
    <property type="taxonomic scope" value="Bacteria"/>
</dbReference>
<comment type="caution">
    <text evidence="2">The sequence shown here is derived from an EMBL/GenBank/DDBJ whole genome shotgun (WGS) entry which is preliminary data.</text>
</comment>
<sequence>MSDGSELDDNQPCAVSVTIREAQLQDIKALTEVLTLSFHPTKGWLSFLQPILKLGVYEDLRSRLRGTIPYYCCLVAVETNSTFTNTTEKIIGTIELSLKSGFNCHYLYISNLAVIQSHRRQGIAKQLLEQCEQIASKWGYNTLNLHVLDENYAAKKLYLSNGYQVSDAELTWPSWSLFRSQKLLLQKQIKPHV</sequence>
<gene>
    <name evidence="2" type="ORF">CY0110_25111</name>
</gene>
<evidence type="ECO:0000313" key="2">
    <source>
        <dbReference type="EMBL" id="EAZ92251.1"/>
    </source>
</evidence>
<accession>A3IMZ8</accession>
<dbReference type="PANTHER" id="PTHR47443">
    <property type="entry name" value="ACYL-COA N-ACYLTRANSFERASES (NAT) SUPERFAMILY PROTEIN"/>
    <property type="match status" value="1"/>
</dbReference>
<dbReference type="AlphaFoldDB" id="A3IMZ8"/>
<dbReference type="Gene3D" id="3.40.630.30">
    <property type="match status" value="1"/>
</dbReference>
<dbReference type="InterPro" id="IPR000182">
    <property type="entry name" value="GNAT_dom"/>
</dbReference>
<dbReference type="PANTHER" id="PTHR47443:SF3">
    <property type="entry name" value="GCN5-RELATED N-ACETYLTRANSFERASE 4, CHLOROPLASTIC"/>
    <property type="match status" value="1"/>
</dbReference>